<reference evidence="1 2" key="1">
    <citation type="submission" date="2018-03" db="EMBL/GenBank/DDBJ databases">
        <title>Genomic Encyclopedia of Archaeal and Bacterial Type Strains, Phase II (KMG-II): from individual species to whole genera.</title>
        <authorList>
            <person name="Goeker M."/>
        </authorList>
    </citation>
    <scope>NUCLEOTIDE SEQUENCE [LARGE SCALE GENOMIC DNA]</scope>
    <source>
        <strain evidence="1 2">DSM 100214</strain>
    </source>
</reference>
<dbReference type="AlphaFoldDB" id="A0A2V3PLY1"/>
<dbReference type="EMBL" id="QICL01000020">
    <property type="protein sequence ID" value="PXV62366.1"/>
    <property type="molecule type" value="Genomic_DNA"/>
</dbReference>
<comment type="caution">
    <text evidence="1">The sequence shown here is derived from an EMBL/GenBank/DDBJ whole genome shotgun (WGS) entry which is preliminary data.</text>
</comment>
<keyword evidence="2" id="KW-1185">Reference proteome</keyword>
<proteinExistence type="predicted"/>
<name>A0A2V3PLY1_9BACT</name>
<evidence type="ECO:0000313" key="2">
    <source>
        <dbReference type="Proteomes" id="UP000247973"/>
    </source>
</evidence>
<gene>
    <name evidence="1" type="ORF">CLV62_12054</name>
</gene>
<dbReference type="RefSeq" id="WP_110311500.1">
    <property type="nucleotide sequence ID" value="NZ_QICL01000020.1"/>
</dbReference>
<evidence type="ECO:0000313" key="1">
    <source>
        <dbReference type="EMBL" id="PXV62366.1"/>
    </source>
</evidence>
<protein>
    <recommendedName>
        <fullName evidence="3">Phage Mu protein F like protein</fullName>
    </recommendedName>
</protein>
<accession>A0A2V3PLY1</accession>
<evidence type="ECO:0008006" key="3">
    <source>
        <dbReference type="Google" id="ProtNLM"/>
    </source>
</evidence>
<organism evidence="1 2">
    <name type="scientific">Dysgonomonas alginatilytica</name>
    <dbReference type="NCBI Taxonomy" id="1605892"/>
    <lineage>
        <taxon>Bacteria</taxon>
        <taxon>Pseudomonadati</taxon>
        <taxon>Bacteroidota</taxon>
        <taxon>Bacteroidia</taxon>
        <taxon>Bacteroidales</taxon>
        <taxon>Dysgonomonadaceae</taxon>
        <taxon>Dysgonomonas</taxon>
    </lineage>
</organism>
<dbReference type="Proteomes" id="UP000247973">
    <property type="component" value="Unassembled WGS sequence"/>
</dbReference>
<dbReference type="OrthoDB" id="661150at2"/>
<sequence length="279" mass="32017">MIPLSETLKRKTEAKKYLDQVIDQMSFADSDLKAIIKRNAIDLINVSMSYSDLGKAFHFSHNPTLESKVNDILYKLRKDIFNIIYLRAEYVNDLAYEKEGPAKDNKFLLLFLSSKIAEKTLEARIDQYIKLIHSEVEAYIAAGINKGLSGYQILNAYINSLKVPYKASLLLEAFKQQGFKVERILNKGITFGTGKYVSAFNSLLRLEQQTIFHAYNNTLNHIWLGKTNIVGWYTTRASSYPCILCDDNVGVFHPKEEFFYGYHLRCCCLMLPVYTSDII</sequence>